<dbReference type="GO" id="GO:0003723">
    <property type="term" value="F:RNA binding"/>
    <property type="evidence" value="ECO:0007669"/>
    <property type="project" value="UniProtKB-KW"/>
</dbReference>
<comment type="caution">
    <text evidence="6">The sequence shown here is derived from an EMBL/GenBank/DDBJ whole genome shotgun (WGS) entry which is preliminary data.</text>
</comment>
<dbReference type="CDD" id="cd02440">
    <property type="entry name" value="AdoMet_MTases"/>
    <property type="match status" value="1"/>
</dbReference>
<evidence type="ECO:0000256" key="3">
    <source>
        <dbReference type="ARBA" id="ARBA00022691"/>
    </source>
</evidence>
<keyword evidence="3" id="KW-0949">S-adenosyl-L-methionine</keyword>
<sequence length="258" mass="28664">MPFPARICSVYPSCLASGWHRPTVPEAPAYFTITRDPDDRSLTGEASKLQRFCRTNRRTVFTRSRRMPIADFVPFFAAWLRNPLLTAAIAPSGPSLARLITREISPGTGPVIELGPGTGVFTYALLKRGVDPRDLILIEFNPDFVSMLRKRFPRSTVIQADATQLAALDLLPPGSCKNIVSGLGLLAMDKVQVEAVLRGSFHYLAQLGSFYQFTYAMRCPVHTELLSALGLKTEEIGRSFRNIPPASVHKFQRQRTDV</sequence>
<dbReference type="InterPro" id="IPR001737">
    <property type="entry name" value="KsgA/Erm"/>
</dbReference>
<keyword evidence="1 6" id="KW-0489">Methyltransferase</keyword>
<evidence type="ECO:0000313" key="7">
    <source>
        <dbReference type="Proteomes" id="UP000004386"/>
    </source>
</evidence>
<keyword evidence="4" id="KW-0694">RNA-binding</keyword>
<protein>
    <submittedName>
        <fullName evidence="6">Phospholipid N-methyltransferase</fullName>
    </submittedName>
</protein>
<name>C4WQ58_9HYPH</name>
<feature type="domain" description="Methyltransferase" evidence="5">
    <location>
        <begin position="111"/>
        <end position="205"/>
    </location>
</feature>
<dbReference type="PANTHER" id="PTHR11727">
    <property type="entry name" value="DIMETHYLADENOSINE TRANSFERASE"/>
    <property type="match status" value="1"/>
</dbReference>
<organism evidence="6 7">
    <name type="scientific">Brucella intermedia LMG 3301</name>
    <dbReference type="NCBI Taxonomy" id="641118"/>
    <lineage>
        <taxon>Bacteria</taxon>
        <taxon>Pseudomonadati</taxon>
        <taxon>Pseudomonadota</taxon>
        <taxon>Alphaproteobacteria</taxon>
        <taxon>Hyphomicrobiales</taxon>
        <taxon>Brucellaceae</taxon>
        <taxon>Brucella/Ochrobactrum group</taxon>
        <taxon>Brucella</taxon>
    </lineage>
</organism>
<dbReference type="Gene3D" id="3.40.50.150">
    <property type="entry name" value="Vaccinia Virus protein VP39"/>
    <property type="match status" value="1"/>
</dbReference>
<accession>C4WQ58</accession>
<evidence type="ECO:0000256" key="4">
    <source>
        <dbReference type="ARBA" id="ARBA00022884"/>
    </source>
</evidence>
<dbReference type="SUPFAM" id="SSF53335">
    <property type="entry name" value="S-adenosyl-L-methionine-dependent methyltransferases"/>
    <property type="match status" value="1"/>
</dbReference>
<reference evidence="6 7" key="1">
    <citation type="submission" date="2009-05" db="EMBL/GenBank/DDBJ databases">
        <authorList>
            <person name="Setubal J.C."/>
            <person name="Boyle S."/>
            <person name="Crasta O.R."/>
            <person name="Gillespie J.J."/>
            <person name="Kenyon R.W."/>
            <person name="Lu J."/>
            <person name="Mane S."/>
            <person name="Nagrani S."/>
            <person name="Shallom J.M."/>
            <person name="Shallom S."/>
            <person name="Shukla M."/>
            <person name="Snyder E.E."/>
            <person name="Sobral B.W."/>
            <person name="Wattam A.R."/>
            <person name="Will R."/>
            <person name="Williams K."/>
            <person name="Yoo H."/>
            <person name="Munk C."/>
            <person name="Tapia R."/>
            <person name="Green L."/>
            <person name="Rogers Y."/>
            <person name="Detter J.C."/>
            <person name="Bruce D."/>
            <person name="Brettin T.S."/>
            <person name="Tsolis R."/>
        </authorList>
    </citation>
    <scope>NUCLEOTIDE SEQUENCE [LARGE SCALE GENOMIC DNA]</scope>
    <source>
        <strain evidence="6 7">LMG 3301</strain>
    </source>
</reference>
<dbReference type="AlphaFoldDB" id="C4WQ58"/>
<evidence type="ECO:0000256" key="1">
    <source>
        <dbReference type="ARBA" id="ARBA00022603"/>
    </source>
</evidence>
<dbReference type="HOGENOM" id="CLU_085338_0_0_5"/>
<evidence type="ECO:0000256" key="2">
    <source>
        <dbReference type="ARBA" id="ARBA00022679"/>
    </source>
</evidence>
<dbReference type="GO" id="GO:0000179">
    <property type="term" value="F:rRNA (adenine-N6,N6-)-dimethyltransferase activity"/>
    <property type="evidence" value="ECO:0007669"/>
    <property type="project" value="TreeGrafter"/>
</dbReference>
<dbReference type="InterPro" id="IPR029063">
    <property type="entry name" value="SAM-dependent_MTases_sf"/>
</dbReference>
<gene>
    <name evidence="6" type="ORF">OINT_2001630</name>
</gene>
<proteinExistence type="predicted"/>
<dbReference type="Pfam" id="PF13649">
    <property type="entry name" value="Methyltransf_25"/>
    <property type="match status" value="1"/>
</dbReference>
<dbReference type="InterPro" id="IPR041698">
    <property type="entry name" value="Methyltransf_25"/>
</dbReference>
<dbReference type="EMBL" id="ACQA01000002">
    <property type="protein sequence ID" value="EEQ94401.1"/>
    <property type="molecule type" value="Genomic_DNA"/>
</dbReference>
<evidence type="ECO:0000259" key="5">
    <source>
        <dbReference type="Pfam" id="PF13649"/>
    </source>
</evidence>
<evidence type="ECO:0000313" key="6">
    <source>
        <dbReference type="EMBL" id="EEQ94401.1"/>
    </source>
</evidence>
<keyword evidence="2 6" id="KW-0808">Transferase</keyword>
<dbReference type="PANTHER" id="PTHR11727:SF14">
    <property type="entry name" value="BLL8166 PROTEIN"/>
    <property type="match status" value="1"/>
</dbReference>
<dbReference type="Proteomes" id="UP000004386">
    <property type="component" value="Unassembled WGS sequence"/>
</dbReference>